<dbReference type="AlphaFoldDB" id="A0A1M6FSB7"/>
<evidence type="ECO:0000256" key="1">
    <source>
        <dbReference type="ARBA" id="ARBA00010833"/>
    </source>
</evidence>
<name>A0A1M6FSB7_9CLOT</name>
<dbReference type="InterPro" id="IPR004888">
    <property type="entry name" value="Glycoside_hydrolase_63"/>
</dbReference>
<dbReference type="SUPFAM" id="SSF48208">
    <property type="entry name" value="Six-hairpin glycosidases"/>
    <property type="match status" value="1"/>
</dbReference>
<dbReference type="GO" id="GO:0004573">
    <property type="term" value="F:Glc3Man9GlcNAc2 oligosaccharide glucosidase activity"/>
    <property type="evidence" value="ECO:0007669"/>
    <property type="project" value="InterPro"/>
</dbReference>
<evidence type="ECO:0000313" key="6">
    <source>
        <dbReference type="Proteomes" id="UP000184080"/>
    </source>
</evidence>
<evidence type="ECO:0000256" key="3">
    <source>
        <dbReference type="ARBA" id="ARBA00023295"/>
    </source>
</evidence>
<dbReference type="Proteomes" id="UP000184080">
    <property type="component" value="Unassembled WGS sequence"/>
</dbReference>
<organism evidence="5 6">
    <name type="scientific">Clostridium amylolyticum</name>
    <dbReference type="NCBI Taxonomy" id="1121298"/>
    <lineage>
        <taxon>Bacteria</taxon>
        <taxon>Bacillati</taxon>
        <taxon>Bacillota</taxon>
        <taxon>Clostridia</taxon>
        <taxon>Eubacteriales</taxon>
        <taxon>Clostridiaceae</taxon>
        <taxon>Clostridium</taxon>
    </lineage>
</organism>
<dbReference type="InterPro" id="IPR054491">
    <property type="entry name" value="MGH1-like_GH"/>
</dbReference>
<dbReference type="PANTHER" id="PTHR10412:SF11">
    <property type="entry name" value="MANNOSYL-OLIGOSACCHARIDE GLUCOSIDASE"/>
    <property type="match status" value="1"/>
</dbReference>
<evidence type="ECO:0000256" key="2">
    <source>
        <dbReference type="ARBA" id="ARBA00022801"/>
    </source>
</evidence>
<protein>
    <submittedName>
        <fullName evidence="5">Trehalase</fullName>
    </submittedName>
</protein>
<dbReference type="RefSeq" id="WP_073006111.1">
    <property type="nucleotide sequence ID" value="NZ_FQZO01000002.1"/>
</dbReference>
<dbReference type="STRING" id="1121298.SAMN05444401_2054"/>
<proteinExistence type="inferred from homology"/>
<feature type="domain" description="Mannosylglycerate hydrolase MGH1-like glycoside hydrolase" evidence="4">
    <location>
        <begin position="242"/>
        <end position="551"/>
    </location>
</feature>
<gene>
    <name evidence="5" type="ORF">SAMN05444401_2054</name>
</gene>
<sequence>MNFDIEKIPFSRFGSYFALSSSEDGKEVYIRDVHGGDETPSEIFKLELTEGEIPQPFLVEAEEYSLKLYNPSDKEKYIEVCIPDYEVMRIRANNCGIRLTMIKKKYDHVMIYEKNKLEFHSYSKEIKLMLSLLEGNINLDAPWDIIGNNHVIMDFNEEEHKGIDIALESYKTVWKPKGYLDFEESKNKVKAEYERWKSLVLSVPEEYEKSRDLASYITWSSVVKPEGMLLRPAMYMSKNWMYNIWSWDNCFNAMALSRNNPELALHQLMIFIDHQDESGAFADFINDKYLSFSCVKPPIHAWAFKYMQQENDYFKQEEVVEKVYKALCLNTKYWLNYRTYEKQGLPFYKHGNDSGWDNASIFHKGLPVQAPDLSAHLIKQMYILSELAKDLNRKSEEEYWIGEAEQLLDELIKLLWKEDKFVAIKSDTGEVIEEGNSLILLLPIVIGNRLPKEIKDKLLEELKKEGKYLSKYGLATEAMDSPLYKENGYWLGPIWAPVMMLVIDSLKECGEEEFSKELAERFCNATLLGGMAENFDPLTGRGLVDPAFTWTSSVFLMLANRYLMKK</sequence>
<dbReference type="InterPro" id="IPR008928">
    <property type="entry name" value="6-hairpin_glycosidase_sf"/>
</dbReference>
<keyword evidence="3" id="KW-0326">Glycosidase</keyword>
<dbReference type="EMBL" id="FQZO01000002">
    <property type="protein sequence ID" value="SHJ00530.1"/>
    <property type="molecule type" value="Genomic_DNA"/>
</dbReference>
<dbReference type="InterPro" id="IPR012341">
    <property type="entry name" value="6hp_glycosidase-like_sf"/>
</dbReference>
<dbReference type="GO" id="GO:0006487">
    <property type="term" value="P:protein N-linked glycosylation"/>
    <property type="evidence" value="ECO:0007669"/>
    <property type="project" value="TreeGrafter"/>
</dbReference>
<dbReference type="PANTHER" id="PTHR10412">
    <property type="entry name" value="MANNOSYL-OLIGOSACCHARIDE GLUCOSIDASE"/>
    <property type="match status" value="1"/>
</dbReference>
<dbReference type="OrthoDB" id="9798687at2"/>
<accession>A0A1M6FSB7</accession>
<comment type="similarity">
    <text evidence="1">Belongs to the glycosyl hydrolase 63 family.</text>
</comment>
<keyword evidence="6" id="KW-1185">Reference proteome</keyword>
<dbReference type="GO" id="GO:0009311">
    <property type="term" value="P:oligosaccharide metabolic process"/>
    <property type="evidence" value="ECO:0007669"/>
    <property type="project" value="InterPro"/>
</dbReference>
<dbReference type="Pfam" id="PF22422">
    <property type="entry name" value="MGH1-like_GH"/>
    <property type="match status" value="1"/>
</dbReference>
<evidence type="ECO:0000313" key="5">
    <source>
        <dbReference type="EMBL" id="SHJ00530.1"/>
    </source>
</evidence>
<reference evidence="5 6" key="1">
    <citation type="submission" date="2016-11" db="EMBL/GenBank/DDBJ databases">
        <authorList>
            <person name="Jaros S."/>
            <person name="Januszkiewicz K."/>
            <person name="Wedrychowicz H."/>
        </authorList>
    </citation>
    <scope>NUCLEOTIDE SEQUENCE [LARGE SCALE GENOMIC DNA]</scope>
    <source>
        <strain evidence="5 6">DSM 21864</strain>
    </source>
</reference>
<evidence type="ECO:0000259" key="4">
    <source>
        <dbReference type="Pfam" id="PF22422"/>
    </source>
</evidence>
<keyword evidence="2" id="KW-0378">Hydrolase</keyword>
<dbReference type="Gene3D" id="1.50.10.10">
    <property type="match status" value="1"/>
</dbReference>